<name>A0ABR3RQG5_9PLEO</name>
<accession>A0ABR3RQG5</accession>
<feature type="region of interest" description="Disordered" evidence="1">
    <location>
        <begin position="1"/>
        <end position="31"/>
    </location>
</feature>
<proteinExistence type="predicted"/>
<evidence type="ECO:0000313" key="3">
    <source>
        <dbReference type="Proteomes" id="UP001521785"/>
    </source>
</evidence>
<organism evidence="2 3">
    <name type="scientific">Paraconiothyrium brasiliense</name>
    <dbReference type="NCBI Taxonomy" id="300254"/>
    <lineage>
        <taxon>Eukaryota</taxon>
        <taxon>Fungi</taxon>
        <taxon>Dikarya</taxon>
        <taxon>Ascomycota</taxon>
        <taxon>Pezizomycotina</taxon>
        <taxon>Dothideomycetes</taxon>
        <taxon>Pleosporomycetidae</taxon>
        <taxon>Pleosporales</taxon>
        <taxon>Massarineae</taxon>
        <taxon>Didymosphaeriaceae</taxon>
        <taxon>Paraconiothyrium</taxon>
    </lineage>
</organism>
<gene>
    <name evidence="2" type="ORF">SLS60_004087</name>
</gene>
<feature type="compositionally biased region" description="Low complexity" evidence="1">
    <location>
        <begin position="389"/>
        <end position="398"/>
    </location>
</feature>
<evidence type="ECO:0000313" key="2">
    <source>
        <dbReference type="EMBL" id="KAL1606680.1"/>
    </source>
</evidence>
<sequence length="430" mass="43658">MTSTQEGLHPIPAPSTNPGDPDGHHEIPEPNYTITLPCRGCSPIVEISATGWETIPSFPINVPPAQEVETKAGSPPVITPIITLPAGTSNVVVKPDTSGGALIIGDSKTVKPGETVTVGGTPLVVHTSDGQANLVIGATQTVPLRLPSNLPVATVTIGNSPMVVNPAPSGANFIVGDTTVKPGRIVTISNTPVAIRIHGSRTELVLAGTQTVPLAPADAQITDTTVLLPITLANGAVVTPMPPIVYDPNVIIPESYVLSPGETLRPGAPPITIMGTTYSLDGSATALVINGQTTNLRPSYGTLVTTISAAPLTLWGHVYTANRAGYYSLAPGTTLVPGGAAVTVSGSVVSLEAAGTAAVIQGSTSAMQPVTAIVTLRRSSGGPPGGAAGTATEAPLPTVGKHSGGTAREAWVERILWIGMVLVGWLGIWL</sequence>
<comment type="caution">
    <text evidence="2">The sequence shown here is derived from an EMBL/GenBank/DDBJ whole genome shotgun (WGS) entry which is preliminary data.</text>
</comment>
<keyword evidence="3" id="KW-1185">Reference proteome</keyword>
<protein>
    <submittedName>
        <fullName evidence="2">Uncharacterized protein</fullName>
    </submittedName>
</protein>
<dbReference type="Proteomes" id="UP001521785">
    <property type="component" value="Unassembled WGS sequence"/>
</dbReference>
<reference evidence="2 3" key="1">
    <citation type="submission" date="2024-02" db="EMBL/GenBank/DDBJ databases">
        <title>De novo assembly and annotation of 12 fungi associated with fruit tree decline syndrome in Ontario, Canada.</title>
        <authorList>
            <person name="Sulman M."/>
            <person name="Ellouze W."/>
            <person name="Ilyukhin E."/>
        </authorList>
    </citation>
    <scope>NUCLEOTIDE SEQUENCE [LARGE SCALE GENOMIC DNA]</scope>
    <source>
        <strain evidence="2 3">M42-189</strain>
    </source>
</reference>
<feature type="region of interest" description="Disordered" evidence="1">
    <location>
        <begin position="379"/>
        <end position="403"/>
    </location>
</feature>
<dbReference type="EMBL" id="JAKJXO020000004">
    <property type="protein sequence ID" value="KAL1606680.1"/>
    <property type="molecule type" value="Genomic_DNA"/>
</dbReference>
<evidence type="ECO:0000256" key="1">
    <source>
        <dbReference type="SAM" id="MobiDB-lite"/>
    </source>
</evidence>